<dbReference type="RefSeq" id="WP_397716957.1">
    <property type="nucleotide sequence ID" value="NZ_JBIRGN010000008.1"/>
</dbReference>
<protein>
    <submittedName>
        <fullName evidence="9">Cation:proton antiporter</fullName>
    </submittedName>
</protein>
<evidence type="ECO:0000256" key="1">
    <source>
        <dbReference type="ARBA" id="ARBA00004651"/>
    </source>
</evidence>
<evidence type="ECO:0000313" key="10">
    <source>
        <dbReference type="Proteomes" id="UP001610818"/>
    </source>
</evidence>
<evidence type="ECO:0000256" key="6">
    <source>
        <dbReference type="ARBA" id="ARBA00023065"/>
    </source>
</evidence>
<keyword evidence="3" id="KW-0050">Antiport</keyword>
<accession>A0ABW7QZM0</accession>
<reference evidence="9 10" key="1">
    <citation type="submission" date="2024-10" db="EMBL/GenBank/DDBJ databases">
        <title>The Natural Products Discovery Center: Release of the First 8490 Sequenced Strains for Exploring Actinobacteria Biosynthetic Diversity.</title>
        <authorList>
            <person name="Kalkreuter E."/>
            <person name="Kautsar S.A."/>
            <person name="Yang D."/>
            <person name="Bader C.D."/>
            <person name="Teijaro C.N."/>
            <person name="Fluegel L."/>
            <person name="Davis C.M."/>
            <person name="Simpson J.R."/>
            <person name="Lauterbach L."/>
            <person name="Steele A.D."/>
            <person name="Gui C."/>
            <person name="Meng S."/>
            <person name="Li G."/>
            <person name="Viehrig K."/>
            <person name="Ye F."/>
            <person name="Su P."/>
            <person name="Kiefer A.F."/>
            <person name="Nichols A."/>
            <person name="Cepeda A.J."/>
            <person name="Yan W."/>
            <person name="Fan B."/>
            <person name="Jiang Y."/>
            <person name="Adhikari A."/>
            <person name="Zheng C.-J."/>
            <person name="Schuster L."/>
            <person name="Cowan T.M."/>
            <person name="Smanski M.J."/>
            <person name="Chevrette M.G."/>
            <person name="De Carvalho L.P.S."/>
            <person name="Shen B."/>
        </authorList>
    </citation>
    <scope>NUCLEOTIDE SEQUENCE [LARGE SCALE GENOMIC DNA]</scope>
    <source>
        <strain evidence="9 10">NPDC017990</strain>
    </source>
</reference>
<evidence type="ECO:0000256" key="2">
    <source>
        <dbReference type="ARBA" id="ARBA00022448"/>
    </source>
</evidence>
<dbReference type="InterPro" id="IPR006153">
    <property type="entry name" value="Cation/H_exchanger_TM"/>
</dbReference>
<keyword evidence="7" id="KW-0472">Membrane</keyword>
<dbReference type="Proteomes" id="UP001610818">
    <property type="component" value="Unassembled WGS sequence"/>
</dbReference>
<dbReference type="Pfam" id="PF00999">
    <property type="entry name" value="Na_H_Exchanger"/>
    <property type="match status" value="1"/>
</dbReference>
<feature type="domain" description="Cation/H+ exchanger transmembrane" evidence="8">
    <location>
        <begin position="4"/>
        <end position="93"/>
    </location>
</feature>
<sequence>MPLSYVGMALLTHYLIGLDRTTSFLVGAVLAPTDPVFASAIVGRREVPSKPRQLLHVEGGINDGLALPVVLILIAAAGPTSGHAESSLAKIGLECCSAWPSC</sequence>
<comment type="caution">
    <text evidence="9">The sequence shown here is derived from an EMBL/GenBank/DDBJ whole genome shotgun (WGS) entry which is preliminary data.</text>
</comment>
<keyword evidence="2" id="KW-0813">Transport</keyword>
<evidence type="ECO:0000256" key="7">
    <source>
        <dbReference type="ARBA" id="ARBA00023136"/>
    </source>
</evidence>
<keyword evidence="10" id="KW-1185">Reference proteome</keyword>
<evidence type="ECO:0000256" key="4">
    <source>
        <dbReference type="ARBA" id="ARBA00022692"/>
    </source>
</evidence>
<keyword evidence="4" id="KW-0812">Transmembrane</keyword>
<evidence type="ECO:0000256" key="3">
    <source>
        <dbReference type="ARBA" id="ARBA00022449"/>
    </source>
</evidence>
<evidence type="ECO:0000313" key="9">
    <source>
        <dbReference type="EMBL" id="MFH8550467.1"/>
    </source>
</evidence>
<dbReference type="Gene3D" id="6.10.140.1330">
    <property type="match status" value="1"/>
</dbReference>
<evidence type="ECO:0000259" key="8">
    <source>
        <dbReference type="Pfam" id="PF00999"/>
    </source>
</evidence>
<gene>
    <name evidence="9" type="ORF">ACH4F9_36235</name>
</gene>
<dbReference type="PANTHER" id="PTHR32507">
    <property type="entry name" value="NA(+)/H(+) ANTIPORTER 1"/>
    <property type="match status" value="1"/>
</dbReference>
<keyword evidence="5" id="KW-1133">Transmembrane helix</keyword>
<evidence type="ECO:0000256" key="5">
    <source>
        <dbReference type="ARBA" id="ARBA00022989"/>
    </source>
</evidence>
<dbReference type="EMBL" id="JBIRGQ010000008">
    <property type="protein sequence ID" value="MFH8550467.1"/>
    <property type="molecule type" value="Genomic_DNA"/>
</dbReference>
<comment type="subcellular location">
    <subcellularLocation>
        <location evidence="1">Cell membrane</location>
        <topology evidence="1">Multi-pass membrane protein</topology>
    </subcellularLocation>
</comment>
<keyword evidence="6" id="KW-0406">Ion transport</keyword>
<dbReference type="PANTHER" id="PTHR32507:SF8">
    <property type="entry name" value="CNH1P"/>
    <property type="match status" value="1"/>
</dbReference>
<organism evidence="9 10">
    <name type="scientific">Streptomyces longisporoflavus</name>
    <dbReference type="NCBI Taxonomy" id="28044"/>
    <lineage>
        <taxon>Bacteria</taxon>
        <taxon>Bacillati</taxon>
        <taxon>Actinomycetota</taxon>
        <taxon>Actinomycetes</taxon>
        <taxon>Kitasatosporales</taxon>
        <taxon>Streptomycetaceae</taxon>
        <taxon>Streptomyces</taxon>
    </lineage>
</organism>
<proteinExistence type="predicted"/>
<name>A0ABW7QZM0_9ACTN</name>